<feature type="transmembrane region" description="Helical" evidence="2">
    <location>
        <begin position="20"/>
        <end position="41"/>
    </location>
</feature>
<dbReference type="Proteomes" id="UP000663846">
    <property type="component" value="Unassembled WGS sequence"/>
</dbReference>
<evidence type="ECO:0000256" key="2">
    <source>
        <dbReference type="SAM" id="Phobius"/>
    </source>
</evidence>
<keyword evidence="2" id="KW-0812">Transmembrane</keyword>
<feature type="region of interest" description="Disordered" evidence="1">
    <location>
        <begin position="459"/>
        <end position="494"/>
    </location>
</feature>
<name>A0A8H2X9G4_9AGAM</name>
<evidence type="ECO:0000256" key="1">
    <source>
        <dbReference type="SAM" id="MobiDB-lite"/>
    </source>
</evidence>
<sequence>MQLLQYNLTHPYPRSKLFTTITFVLIALALPVLIIVNIFTVGHELVPSLREDFRQNDTAPSWWATTPLAPLLRRKAPPCQPKDFGKGDTFRLSPSLFEYKVLSSWRTTADSATFKDEGRVEYRGGSFNECYVYNIRFDLSVIELTQTLIVGIMCPTYPVLAFLETRLVFATEVSKDIVGQYYGYGVNVAALVDRESHDYRRVVFDLLDVISTDSLSILDGSHINWLSLSARADVQSTEAFFTTTNMVAKNGTSFMNDNNTMGDAEVYRATISNLMRAVQYAIEVDLGNPSLDNIFTNSSAINSTFSPNPPPTGVAPGDWVGRNSFRFGFVEKPYSTFAEMLRAGIPTNITTALGTLTGLPANSTMITNYLCPSYQPRPMSSLLANVFIGTATMFLSAWAAWTSVTAILAKRIAGPCVTCTCGTLLDPESRPTRCDHGHAVVVSGLTTALVSPPANISNRVNAGSDSIDEKGESNSQDVSIQEIPKTGPTAGNGV</sequence>
<keyword evidence="2" id="KW-0472">Membrane</keyword>
<comment type="caution">
    <text evidence="3">The sequence shown here is derived from an EMBL/GenBank/DDBJ whole genome shotgun (WGS) entry which is preliminary data.</text>
</comment>
<dbReference type="EMBL" id="CAJMWS010000318">
    <property type="protein sequence ID" value="CAE6416632.1"/>
    <property type="molecule type" value="Genomic_DNA"/>
</dbReference>
<gene>
    <name evidence="3" type="ORF">RDB_LOCUS78373</name>
</gene>
<evidence type="ECO:0008006" key="5">
    <source>
        <dbReference type="Google" id="ProtNLM"/>
    </source>
</evidence>
<protein>
    <recommendedName>
        <fullName evidence="5">Transmembrane protein</fullName>
    </recommendedName>
</protein>
<organism evidence="3 4">
    <name type="scientific">Rhizoctonia solani</name>
    <dbReference type="NCBI Taxonomy" id="456999"/>
    <lineage>
        <taxon>Eukaryota</taxon>
        <taxon>Fungi</taxon>
        <taxon>Dikarya</taxon>
        <taxon>Basidiomycota</taxon>
        <taxon>Agaricomycotina</taxon>
        <taxon>Agaricomycetes</taxon>
        <taxon>Cantharellales</taxon>
        <taxon>Ceratobasidiaceae</taxon>
        <taxon>Rhizoctonia</taxon>
    </lineage>
</organism>
<proteinExistence type="predicted"/>
<reference evidence="3" key="1">
    <citation type="submission" date="2021-01" db="EMBL/GenBank/DDBJ databases">
        <authorList>
            <person name="Kaushik A."/>
        </authorList>
    </citation>
    <scope>NUCLEOTIDE SEQUENCE</scope>
    <source>
        <strain evidence="3">AG1-1C</strain>
    </source>
</reference>
<accession>A0A8H2X9G4</accession>
<dbReference type="AlphaFoldDB" id="A0A8H2X9G4"/>
<evidence type="ECO:0000313" key="3">
    <source>
        <dbReference type="EMBL" id="CAE6416632.1"/>
    </source>
</evidence>
<evidence type="ECO:0000313" key="4">
    <source>
        <dbReference type="Proteomes" id="UP000663846"/>
    </source>
</evidence>
<keyword evidence="2" id="KW-1133">Transmembrane helix</keyword>